<gene>
    <name evidence="2" type="ORF">Q760_07245</name>
</gene>
<feature type="domain" description="Bacterial bifunctional deaminase-reductase C-terminal" evidence="1">
    <location>
        <begin position="5"/>
        <end position="174"/>
    </location>
</feature>
<name>A0A0A0BAS6_9CELL</name>
<organism evidence="2 3">
    <name type="scientific">Cellulomonas cellasea DSM 20118</name>
    <dbReference type="NCBI Taxonomy" id="1408250"/>
    <lineage>
        <taxon>Bacteria</taxon>
        <taxon>Bacillati</taxon>
        <taxon>Actinomycetota</taxon>
        <taxon>Actinomycetes</taxon>
        <taxon>Micrococcales</taxon>
        <taxon>Cellulomonadaceae</taxon>
        <taxon>Cellulomonas</taxon>
    </lineage>
</organism>
<evidence type="ECO:0000313" key="3">
    <source>
        <dbReference type="Proteomes" id="UP000029833"/>
    </source>
</evidence>
<evidence type="ECO:0000313" key="2">
    <source>
        <dbReference type="EMBL" id="KGM03283.1"/>
    </source>
</evidence>
<dbReference type="SUPFAM" id="SSF53597">
    <property type="entry name" value="Dihydrofolate reductase-like"/>
    <property type="match status" value="1"/>
</dbReference>
<reference evidence="2 3" key="1">
    <citation type="submission" date="2013-10" db="EMBL/GenBank/DDBJ databases">
        <authorList>
            <person name="Wang G."/>
            <person name="Zhuang W."/>
        </authorList>
    </citation>
    <scope>NUCLEOTIDE SEQUENCE [LARGE SCALE GENOMIC DNA]</scope>
    <source>
        <strain evidence="2 3">DSM 20118</strain>
    </source>
</reference>
<dbReference type="Gene3D" id="3.40.430.10">
    <property type="entry name" value="Dihydrofolate Reductase, subunit A"/>
    <property type="match status" value="1"/>
</dbReference>
<protein>
    <recommendedName>
        <fullName evidence="1">Bacterial bifunctional deaminase-reductase C-terminal domain-containing protein</fullName>
    </recommendedName>
</protein>
<dbReference type="GO" id="GO:0008703">
    <property type="term" value="F:5-amino-6-(5-phosphoribosylamino)uracil reductase activity"/>
    <property type="evidence" value="ECO:0007669"/>
    <property type="project" value="InterPro"/>
</dbReference>
<keyword evidence="3" id="KW-1185">Reference proteome</keyword>
<dbReference type="InterPro" id="IPR002734">
    <property type="entry name" value="RibDG_C"/>
</dbReference>
<dbReference type="STRING" id="1408250.Q760_07245"/>
<dbReference type="Pfam" id="PF01872">
    <property type="entry name" value="RibD_C"/>
    <property type="match status" value="1"/>
</dbReference>
<comment type="caution">
    <text evidence="2">The sequence shown here is derived from an EMBL/GenBank/DDBJ whole genome shotgun (WGS) entry which is preliminary data.</text>
</comment>
<dbReference type="Proteomes" id="UP000029833">
    <property type="component" value="Unassembled WGS sequence"/>
</dbReference>
<evidence type="ECO:0000259" key="1">
    <source>
        <dbReference type="Pfam" id="PF01872"/>
    </source>
</evidence>
<dbReference type="InterPro" id="IPR024072">
    <property type="entry name" value="DHFR-like_dom_sf"/>
</dbReference>
<dbReference type="EMBL" id="AXNT01000019">
    <property type="protein sequence ID" value="KGM03283.1"/>
    <property type="molecule type" value="Genomic_DNA"/>
</dbReference>
<dbReference type="GO" id="GO:0009231">
    <property type="term" value="P:riboflavin biosynthetic process"/>
    <property type="evidence" value="ECO:0007669"/>
    <property type="project" value="InterPro"/>
</dbReference>
<sequence length="185" mass="20385">MRTTVATVYASLDGVVDHPEKWSLPYFNEQAAAYQTDLLSRSDVLLQGRRTYEGFAPYWSTPSDDAYNDRMYEIPKVLISRTLTEGTWHNTTTVTDDPVAAVEKLRVDGDGHVLTYGFGSIAYALAEAGLLDEVHVWVHPVLARTAGPEDLMFSPGDQLVRFAHAGATTLDTGVTILRLVAEPRA</sequence>
<dbReference type="RefSeq" id="WP_034626222.1">
    <property type="nucleotide sequence ID" value="NZ_AXNT01000019.1"/>
</dbReference>
<dbReference type="AlphaFoldDB" id="A0A0A0BAS6"/>
<proteinExistence type="predicted"/>
<accession>A0A0A0BAS6</accession>